<organism evidence="2 3">
    <name type="scientific">Candidatus Blautia gallistercoris</name>
    <dbReference type="NCBI Taxonomy" id="2838490"/>
    <lineage>
        <taxon>Bacteria</taxon>
        <taxon>Bacillati</taxon>
        <taxon>Bacillota</taxon>
        <taxon>Clostridia</taxon>
        <taxon>Lachnospirales</taxon>
        <taxon>Lachnospiraceae</taxon>
        <taxon>Blautia</taxon>
    </lineage>
</organism>
<keyword evidence="1" id="KW-0812">Transmembrane</keyword>
<reference evidence="2" key="2">
    <citation type="submission" date="2021-04" db="EMBL/GenBank/DDBJ databases">
        <authorList>
            <person name="Gilroy R."/>
        </authorList>
    </citation>
    <scope>NUCLEOTIDE SEQUENCE</scope>
    <source>
        <strain evidence="2">ChiSjej1B19-8411</strain>
    </source>
</reference>
<keyword evidence="1" id="KW-1133">Transmembrane helix</keyword>
<proteinExistence type="predicted"/>
<feature type="transmembrane region" description="Helical" evidence="1">
    <location>
        <begin position="35"/>
        <end position="62"/>
    </location>
</feature>
<evidence type="ECO:0000313" key="3">
    <source>
        <dbReference type="Proteomes" id="UP000886817"/>
    </source>
</evidence>
<dbReference type="Proteomes" id="UP000886817">
    <property type="component" value="Unassembled WGS sequence"/>
</dbReference>
<reference evidence="2" key="1">
    <citation type="journal article" date="2021" name="PeerJ">
        <title>Extensive microbial diversity within the chicken gut microbiome revealed by metagenomics and culture.</title>
        <authorList>
            <person name="Gilroy R."/>
            <person name="Ravi A."/>
            <person name="Getino M."/>
            <person name="Pursley I."/>
            <person name="Horton D.L."/>
            <person name="Alikhan N.F."/>
            <person name="Baker D."/>
            <person name="Gharbi K."/>
            <person name="Hall N."/>
            <person name="Watson M."/>
            <person name="Adriaenssens E.M."/>
            <person name="Foster-Nyarko E."/>
            <person name="Jarju S."/>
            <person name="Secka A."/>
            <person name="Antonio M."/>
            <person name="Oren A."/>
            <person name="Chaudhuri R.R."/>
            <person name="La Ragione R."/>
            <person name="Hildebrand F."/>
            <person name="Pallen M.J."/>
        </authorList>
    </citation>
    <scope>NUCLEOTIDE SEQUENCE</scope>
    <source>
        <strain evidence="2">ChiSjej1B19-8411</strain>
    </source>
</reference>
<dbReference type="AlphaFoldDB" id="A0A9D2B2H8"/>
<evidence type="ECO:0000256" key="1">
    <source>
        <dbReference type="SAM" id="Phobius"/>
    </source>
</evidence>
<accession>A0A9D2B2H8</accession>
<sequence length="142" mass="16528">MLNVEKIKLMTKLSVYENTEGKKYLPISKYYRSDYIGLALIKNFFITTIGYLLLVAAVVAYYSEYLLSNIHKMNLVSLGVELILGYVAMLVFYSLLTYIQYAVKYRKAKKSVKEYYVNLSKLARMYDREERKAGGRNGGRRK</sequence>
<comment type="caution">
    <text evidence="2">The sequence shown here is derived from an EMBL/GenBank/DDBJ whole genome shotgun (WGS) entry which is preliminary data.</text>
</comment>
<name>A0A9D2B2H8_9FIRM</name>
<gene>
    <name evidence="2" type="ORF">IAA45_05175</name>
</gene>
<dbReference type="EMBL" id="DXEX01000117">
    <property type="protein sequence ID" value="HIX59092.1"/>
    <property type="molecule type" value="Genomic_DNA"/>
</dbReference>
<evidence type="ECO:0000313" key="2">
    <source>
        <dbReference type="EMBL" id="HIX59092.1"/>
    </source>
</evidence>
<keyword evidence="1" id="KW-0472">Membrane</keyword>
<feature type="transmembrane region" description="Helical" evidence="1">
    <location>
        <begin position="82"/>
        <end position="103"/>
    </location>
</feature>
<protein>
    <submittedName>
        <fullName evidence="2">Uncharacterized protein</fullName>
    </submittedName>
</protein>